<name>A0A0J8VLJ1_9ENTR</name>
<sequence>MKKAALIFITWFASASIHATELIDDYVSKYPWLEDYLKSYELKGYQAKMNGVWESDFPKEIQKQSDECKKWFKETECKVLMSAYRIGYYGRK</sequence>
<dbReference type="EMBL" id="LFEJ01000018">
    <property type="protein sequence ID" value="KMV33902.1"/>
    <property type="molecule type" value="Genomic_DNA"/>
</dbReference>
<dbReference type="RefSeq" id="WP_048888262.1">
    <property type="nucleotide sequence ID" value="NZ_LFEJ01000018.1"/>
</dbReference>
<evidence type="ECO:0008006" key="4">
    <source>
        <dbReference type="Google" id="ProtNLM"/>
    </source>
</evidence>
<keyword evidence="3" id="KW-1185">Reference proteome</keyword>
<comment type="caution">
    <text evidence="2">The sequence shown here is derived from an EMBL/GenBank/DDBJ whole genome shotgun (WGS) entry which is preliminary data.</text>
</comment>
<dbReference type="AlphaFoldDB" id="A0A0J8VLJ1"/>
<organism evidence="2 3">
    <name type="scientific">Franconibacter pulveris</name>
    <dbReference type="NCBI Taxonomy" id="435910"/>
    <lineage>
        <taxon>Bacteria</taxon>
        <taxon>Pseudomonadati</taxon>
        <taxon>Pseudomonadota</taxon>
        <taxon>Gammaproteobacteria</taxon>
        <taxon>Enterobacterales</taxon>
        <taxon>Enterobacteriaceae</taxon>
        <taxon>Franconibacter</taxon>
    </lineage>
</organism>
<keyword evidence="1" id="KW-0732">Signal</keyword>
<proteinExistence type="predicted"/>
<evidence type="ECO:0000313" key="3">
    <source>
        <dbReference type="Proteomes" id="UP000037315"/>
    </source>
</evidence>
<evidence type="ECO:0000256" key="1">
    <source>
        <dbReference type="SAM" id="SignalP"/>
    </source>
</evidence>
<accession>A0A0J8VLJ1</accession>
<feature type="chain" id="PRO_5005311130" description="Lipoprotein" evidence="1">
    <location>
        <begin position="20"/>
        <end position="92"/>
    </location>
</feature>
<gene>
    <name evidence="2" type="ORF">ACH50_14435</name>
</gene>
<protein>
    <recommendedName>
        <fullName evidence="4">Lipoprotein</fullName>
    </recommendedName>
</protein>
<reference evidence="2 3" key="1">
    <citation type="submission" date="2015-06" db="EMBL/GenBank/DDBJ databases">
        <title>Genome sequencing of Cronobacter sp. strain DJ34 isolated from petroleum contaminated sludge of Duliajan Oil Fields, Assam, India.</title>
        <authorList>
            <person name="Pal S."/>
            <person name="Banerjee T.D."/>
            <person name="Roy A."/>
            <person name="Sar P."/>
            <person name="Kazy S.K."/>
        </authorList>
    </citation>
    <scope>NUCLEOTIDE SEQUENCE [LARGE SCALE GENOMIC DNA]</scope>
    <source>
        <strain evidence="2 3">DJ34</strain>
    </source>
</reference>
<dbReference type="Proteomes" id="UP000037315">
    <property type="component" value="Unassembled WGS sequence"/>
</dbReference>
<feature type="signal peptide" evidence="1">
    <location>
        <begin position="1"/>
        <end position="19"/>
    </location>
</feature>
<dbReference type="PATRIC" id="fig|1656095.3.peg.789"/>
<evidence type="ECO:0000313" key="2">
    <source>
        <dbReference type="EMBL" id="KMV33902.1"/>
    </source>
</evidence>